<dbReference type="CDD" id="cd02440">
    <property type="entry name" value="AdoMet_MTases"/>
    <property type="match status" value="1"/>
</dbReference>
<dbReference type="Proteomes" id="UP000319514">
    <property type="component" value="Unassembled WGS sequence"/>
</dbReference>
<evidence type="ECO:0000313" key="5">
    <source>
        <dbReference type="Proteomes" id="UP000319514"/>
    </source>
</evidence>
<reference evidence="4 5" key="1">
    <citation type="submission" date="2019-06" db="EMBL/GenBank/DDBJ databases">
        <title>Sequencing the genomes of 1000 actinobacteria strains.</title>
        <authorList>
            <person name="Klenk H.-P."/>
        </authorList>
    </citation>
    <scope>NUCLEOTIDE SEQUENCE [LARGE SCALE GENOMIC DNA]</scope>
    <source>
        <strain evidence="4 5">DSM 18082</strain>
    </source>
</reference>
<dbReference type="SUPFAM" id="SSF53335">
    <property type="entry name" value="S-adenosyl-L-methionine-dependent methyltransferases"/>
    <property type="match status" value="1"/>
</dbReference>
<protein>
    <submittedName>
        <fullName evidence="4">Putative O-methyltransferase YrrM</fullName>
    </submittedName>
</protein>
<dbReference type="Gene3D" id="3.40.50.150">
    <property type="entry name" value="Vaccinia Virus protein VP39"/>
    <property type="match status" value="1"/>
</dbReference>
<gene>
    <name evidence="4" type="ORF">FB474_2908</name>
</gene>
<evidence type="ECO:0000256" key="1">
    <source>
        <dbReference type="ARBA" id="ARBA00022603"/>
    </source>
</evidence>
<dbReference type="InterPro" id="IPR050362">
    <property type="entry name" value="Cation-dep_OMT"/>
</dbReference>
<name>A0A542ZMG4_9MICO</name>
<proteinExistence type="predicted"/>
<dbReference type="PANTHER" id="PTHR10509:SF85">
    <property type="entry name" value="O-METHYLTRANSFERASE RV1220C-RELATED"/>
    <property type="match status" value="1"/>
</dbReference>
<accession>A0A542ZMG4</accession>
<dbReference type="AlphaFoldDB" id="A0A542ZMG4"/>
<evidence type="ECO:0000256" key="2">
    <source>
        <dbReference type="ARBA" id="ARBA00022679"/>
    </source>
</evidence>
<keyword evidence="2 4" id="KW-0808">Transferase</keyword>
<dbReference type="InterPro" id="IPR029063">
    <property type="entry name" value="SAM-dependent_MTases_sf"/>
</dbReference>
<dbReference type="OrthoDB" id="4774874at2"/>
<dbReference type="GO" id="GO:0032259">
    <property type="term" value="P:methylation"/>
    <property type="evidence" value="ECO:0007669"/>
    <property type="project" value="UniProtKB-KW"/>
</dbReference>
<evidence type="ECO:0000313" key="4">
    <source>
        <dbReference type="EMBL" id="TQL61497.1"/>
    </source>
</evidence>
<dbReference type="Pfam" id="PF01596">
    <property type="entry name" value="Methyltransf_3"/>
    <property type="match status" value="1"/>
</dbReference>
<dbReference type="RefSeq" id="WP_141789269.1">
    <property type="nucleotide sequence ID" value="NZ_BAAAKX010000001.1"/>
</dbReference>
<keyword evidence="5" id="KW-1185">Reference proteome</keyword>
<organism evidence="4 5">
    <name type="scientific">Oryzihumus leptocrescens</name>
    <dbReference type="NCBI Taxonomy" id="297536"/>
    <lineage>
        <taxon>Bacteria</taxon>
        <taxon>Bacillati</taxon>
        <taxon>Actinomycetota</taxon>
        <taxon>Actinomycetes</taxon>
        <taxon>Micrococcales</taxon>
        <taxon>Intrasporangiaceae</taxon>
        <taxon>Oryzihumus</taxon>
    </lineage>
</organism>
<dbReference type="PANTHER" id="PTHR10509">
    <property type="entry name" value="O-METHYLTRANSFERASE-RELATED"/>
    <property type="match status" value="1"/>
</dbReference>
<keyword evidence="3" id="KW-0949">S-adenosyl-L-methionine</keyword>
<dbReference type="GO" id="GO:0008757">
    <property type="term" value="F:S-adenosylmethionine-dependent methyltransferase activity"/>
    <property type="evidence" value="ECO:0007669"/>
    <property type="project" value="TreeGrafter"/>
</dbReference>
<dbReference type="PROSITE" id="PS51682">
    <property type="entry name" value="SAM_OMT_I"/>
    <property type="match status" value="1"/>
</dbReference>
<dbReference type="GO" id="GO:0008171">
    <property type="term" value="F:O-methyltransferase activity"/>
    <property type="evidence" value="ECO:0007669"/>
    <property type="project" value="InterPro"/>
</dbReference>
<sequence>MSAQKPASWAYSEEFVAESDVIERARMRGESLGCVPVLPGAGATLRLLAATASAKAVVEIGTGAGVSGLWLMEGMPSDGVLTTIDVEAEHQRAAREAYAAAGIAPQRTRVITGRALDVLPRLTDGAYDMVVVDGDKSEYPQYVEQAVRLLRSGGVLAIDNMLWHDRVADPAARDAVTTTLRDLGKQLRDNDELIPTLLPVGDGVLAAVKR</sequence>
<keyword evidence="1 4" id="KW-0489">Methyltransferase</keyword>
<dbReference type="InterPro" id="IPR002935">
    <property type="entry name" value="SAM_O-MeTrfase"/>
</dbReference>
<evidence type="ECO:0000256" key="3">
    <source>
        <dbReference type="ARBA" id="ARBA00022691"/>
    </source>
</evidence>
<dbReference type="EMBL" id="VFOQ01000001">
    <property type="protein sequence ID" value="TQL61497.1"/>
    <property type="molecule type" value="Genomic_DNA"/>
</dbReference>
<comment type="caution">
    <text evidence="4">The sequence shown here is derived from an EMBL/GenBank/DDBJ whole genome shotgun (WGS) entry which is preliminary data.</text>
</comment>